<keyword evidence="2" id="KW-1185">Reference proteome</keyword>
<dbReference type="Proteomes" id="UP001374535">
    <property type="component" value="Chromosome 6"/>
</dbReference>
<evidence type="ECO:0000313" key="1">
    <source>
        <dbReference type="EMBL" id="WVZ08154.1"/>
    </source>
</evidence>
<organism evidence="1 2">
    <name type="scientific">Vigna mungo</name>
    <name type="common">Black gram</name>
    <name type="synonym">Phaseolus mungo</name>
    <dbReference type="NCBI Taxonomy" id="3915"/>
    <lineage>
        <taxon>Eukaryota</taxon>
        <taxon>Viridiplantae</taxon>
        <taxon>Streptophyta</taxon>
        <taxon>Embryophyta</taxon>
        <taxon>Tracheophyta</taxon>
        <taxon>Spermatophyta</taxon>
        <taxon>Magnoliopsida</taxon>
        <taxon>eudicotyledons</taxon>
        <taxon>Gunneridae</taxon>
        <taxon>Pentapetalae</taxon>
        <taxon>rosids</taxon>
        <taxon>fabids</taxon>
        <taxon>Fabales</taxon>
        <taxon>Fabaceae</taxon>
        <taxon>Papilionoideae</taxon>
        <taxon>50 kb inversion clade</taxon>
        <taxon>NPAAA clade</taxon>
        <taxon>indigoferoid/millettioid clade</taxon>
        <taxon>Phaseoleae</taxon>
        <taxon>Vigna</taxon>
    </lineage>
</organism>
<protein>
    <submittedName>
        <fullName evidence="1">Uncharacterized protein</fullName>
    </submittedName>
</protein>
<gene>
    <name evidence="1" type="ORF">V8G54_021500</name>
</gene>
<sequence>MYYFHTNKTTKPSQQHYEAVPPWEELVKNPLKIIHGSQLVVHCMPSSLCRMHKIPKESRFGIIAYPIFLNIVFHTPARVVTAHTNTTWLQPVPNVVCGRVVQHRHEAVEEVKNSERGTLLGLLV</sequence>
<dbReference type="EMBL" id="CP144695">
    <property type="protein sequence ID" value="WVZ08154.1"/>
    <property type="molecule type" value="Genomic_DNA"/>
</dbReference>
<dbReference type="AlphaFoldDB" id="A0AAQ3RUC8"/>
<reference evidence="1 2" key="1">
    <citation type="journal article" date="2023" name="Life. Sci Alliance">
        <title>Evolutionary insights into 3D genome organization and epigenetic landscape of Vigna mungo.</title>
        <authorList>
            <person name="Junaid A."/>
            <person name="Singh B."/>
            <person name="Bhatia S."/>
        </authorList>
    </citation>
    <scope>NUCLEOTIDE SEQUENCE [LARGE SCALE GENOMIC DNA]</scope>
    <source>
        <strain evidence="1">Urdbean</strain>
    </source>
</reference>
<accession>A0AAQ3RUC8</accession>
<evidence type="ECO:0000313" key="2">
    <source>
        <dbReference type="Proteomes" id="UP001374535"/>
    </source>
</evidence>
<name>A0AAQ3RUC8_VIGMU</name>
<proteinExistence type="predicted"/>